<dbReference type="WBParaSite" id="MBELARI_LOCUS18825">
    <property type="protein sequence ID" value="MBELARI_LOCUS18825"/>
    <property type="gene ID" value="MBELARI_LOCUS18825"/>
</dbReference>
<sequence>MATGDGKLKIEFLNLFGQWKPMNLTKDYNLTGKHIETNVQGISASWKLKANQLGECMLKVEIDRMAAFQPRNFTNPTLSYKENSSNDEILYLLIIIIVEVCAFSWQ</sequence>
<keyword evidence="1" id="KW-1185">Reference proteome</keyword>
<dbReference type="Proteomes" id="UP000887575">
    <property type="component" value="Unassembled WGS sequence"/>
</dbReference>
<evidence type="ECO:0000313" key="2">
    <source>
        <dbReference type="WBParaSite" id="MBELARI_LOCUS18825"/>
    </source>
</evidence>
<name>A0AAF3EXC2_9BILA</name>
<organism evidence="1 2">
    <name type="scientific">Mesorhabditis belari</name>
    <dbReference type="NCBI Taxonomy" id="2138241"/>
    <lineage>
        <taxon>Eukaryota</taxon>
        <taxon>Metazoa</taxon>
        <taxon>Ecdysozoa</taxon>
        <taxon>Nematoda</taxon>
        <taxon>Chromadorea</taxon>
        <taxon>Rhabditida</taxon>
        <taxon>Rhabditina</taxon>
        <taxon>Rhabditomorpha</taxon>
        <taxon>Rhabditoidea</taxon>
        <taxon>Rhabditidae</taxon>
        <taxon>Mesorhabditinae</taxon>
        <taxon>Mesorhabditis</taxon>
    </lineage>
</organism>
<evidence type="ECO:0000313" key="1">
    <source>
        <dbReference type="Proteomes" id="UP000887575"/>
    </source>
</evidence>
<proteinExistence type="predicted"/>
<protein>
    <submittedName>
        <fullName evidence="2">Uncharacterized protein</fullName>
    </submittedName>
</protein>
<accession>A0AAF3EXC2</accession>
<reference evidence="2" key="1">
    <citation type="submission" date="2024-02" db="UniProtKB">
        <authorList>
            <consortium name="WormBaseParasite"/>
        </authorList>
    </citation>
    <scope>IDENTIFICATION</scope>
</reference>
<dbReference type="AlphaFoldDB" id="A0AAF3EXC2"/>